<evidence type="ECO:0000256" key="5">
    <source>
        <dbReference type="ARBA" id="ARBA00022691"/>
    </source>
</evidence>
<dbReference type="PANTHER" id="PTHR13600">
    <property type="entry name" value="LEUCINE CARBOXYL METHYLTRANSFERASE"/>
    <property type="match status" value="1"/>
</dbReference>
<keyword evidence="5 6" id="KW-0949">S-adenosyl-L-methionine</keyword>
<dbReference type="Pfam" id="PF04072">
    <property type="entry name" value="LCM"/>
    <property type="match status" value="1"/>
</dbReference>
<evidence type="ECO:0000313" key="8">
    <source>
        <dbReference type="EMBL" id="KAK8860943.1"/>
    </source>
</evidence>
<sequence>MLFNSKKSTVIDTAEDSANGKWSAVFTGYYEDNYIIYFTGIRSQLLPHQNLGYYLRHIFVMKSAEKFYSMHGFESQVVVIGCGYDTLFWILSDQNICFKKWFELDKEELINKKAKIISDNAILYSATNQNDGFCLHKIDFNFSHSILNELKQKNFDIHLPTLFIDEFSMIYFDPEKTQNILKEIGNLKNSYLISYGMTLMDDEYGTFIKEGFEYINVPLKSYQLTATEDDYYKLLLNAGFEKAAVMNCNSMLKFFIDENDRKRIVRLEHFDNPREMLHYMRHYCAALGGNQEFVSVVPEVPK</sequence>
<comment type="function">
    <text evidence="6">Methylates the carboxyl group of the C-terminal leucine residue of protein phosphatase 2A catalytic subunits to form alpha-leucine ester residues.</text>
</comment>
<gene>
    <name evidence="8" type="ORF">M9Y10_012635</name>
    <name evidence="7" type="ORF">M9Y10_027298</name>
</gene>
<organism evidence="7 9">
    <name type="scientific">Tritrichomonas musculus</name>
    <dbReference type="NCBI Taxonomy" id="1915356"/>
    <lineage>
        <taxon>Eukaryota</taxon>
        <taxon>Metamonada</taxon>
        <taxon>Parabasalia</taxon>
        <taxon>Tritrichomonadida</taxon>
        <taxon>Tritrichomonadidae</taxon>
        <taxon>Tritrichomonas</taxon>
    </lineage>
</organism>
<dbReference type="Proteomes" id="UP001470230">
    <property type="component" value="Unassembled WGS sequence"/>
</dbReference>
<dbReference type="GO" id="GO:0032259">
    <property type="term" value="P:methylation"/>
    <property type="evidence" value="ECO:0007669"/>
    <property type="project" value="UniProtKB-KW"/>
</dbReference>
<proteinExistence type="inferred from homology"/>
<evidence type="ECO:0000256" key="2">
    <source>
        <dbReference type="ARBA" id="ARBA00010703"/>
    </source>
</evidence>
<dbReference type="EMBL" id="JAPFFF010000370">
    <property type="protein sequence ID" value="KAK8834576.1"/>
    <property type="molecule type" value="Genomic_DNA"/>
</dbReference>
<dbReference type="PIRSF" id="PIRSF016305">
    <property type="entry name" value="LCM_mtfrase"/>
    <property type="match status" value="1"/>
</dbReference>
<comment type="similarity">
    <text evidence="2 6">Belongs to the methyltransferase superfamily. LCMT family.</text>
</comment>
<evidence type="ECO:0000313" key="7">
    <source>
        <dbReference type="EMBL" id="KAK8834576.1"/>
    </source>
</evidence>
<evidence type="ECO:0000313" key="9">
    <source>
        <dbReference type="Proteomes" id="UP001470230"/>
    </source>
</evidence>
<evidence type="ECO:0000256" key="3">
    <source>
        <dbReference type="ARBA" id="ARBA00022603"/>
    </source>
</evidence>
<keyword evidence="4 6" id="KW-0808">Transferase</keyword>
<dbReference type="EMBL" id="JAPFFF010000018">
    <property type="protein sequence ID" value="KAK8860943.1"/>
    <property type="molecule type" value="Genomic_DNA"/>
</dbReference>
<keyword evidence="9" id="KW-1185">Reference proteome</keyword>
<evidence type="ECO:0000256" key="4">
    <source>
        <dbReference type="ARBA" id="ARBA00022679"/>
    </source>
</evidence>
<dbReference type="InterPro" id="IPR007213">
    <property type="entry name" value="Ppm1/Ppm2/Tcmp"/>
</dbReference>
<dbReference type="GO" id="GO:0008168">
    <property type="term" value="F:methyltransferase activity"/>
    <property type="evidence" value="ECO:0007669"/>
    <property type="project" value="UniProtKB-KW"/>
</dbReference>
<dbReference type="EC" id="2.1.1.233" evidence="6"/>
<protein>
    <recommendedName>
        <fullName evidence="6">Leucine carboxyl methyltransferase 1</fullName>
        <ecNumber evidence="6">2.1.1.233</ecNumber>
    </recommendedName>
</protein>
<dbReference type="Gene3D" id="3.40.50.150">
    <property type="entry name" value="Vaccinia Virus protein VP39"/>
    <property type="match status" value="1"/>
</dbReference>
<comment type="caution">
    <text evidence="7">The sequence shown here is derived from an EMBL/GenBank/DDBJ whole genome shotgun (WGS) entry which is preliminary data.</text>
</comment>
<dbReference type="InterPro" id="IPR029063">
    <property type="entry name" value="SAM-dependent_MTases_sf"/>
</dbReference>
<accession>A0ABR2GLJ8</accession>
<keyword evidence="3 6" id="KW-0489">Methyltransferase</keyword>
<dbReference type="InterPro" id="IPR016651">
    <property type="entry name" value="LCMT1"/>
</dbReference>
<dbReference type="PANTHER" id="PTHR13600:SF21">
    <property type="entry name" value="LEUCINE CARBOXYL METHYLTRANSFERASE 1"/>
    <property type="match status" value="1"/>
</dbReference>
<dbReference type="SUPFAM" id="SSF53335">
    <property type="entry name" value="S-adenosyl-L-methionine-dependent methyltransferases"/>
    <property type="match status" value="1"/>
</dbReference>
<name>A0ABR2GLJ8_9EUKA</name>
<reference evidence="7 9" key="1">
    <citation type="submission" date="2024-04" db="EMBL/GenBank/DDBJ databases">
        <title>Tritrichomonas musculus Genome.</title>
        <authorList>
            <person name="Alves-Ferreira E."/>
            <person name="Grigg M."/>
            <person name="Lorenzi H."/>
            <person name="Galac M."/>
        </authorList>
    </citation>
    <scope>NUCLEOTIDE SEQUENCE [LARGE SCALE GENOMIC DNA]</scope>
    <source>
        <strain evidence="7 9">EAF2021</strain>
    </source>
</reference>
<comment type="catalytic activity">
    <reaction evidence="1 6">
        <text>[phosphatase 2A protein]-C-terminal L-leucine + S-adenosyl-L-methionine = [phosphatase 2A protein]-C-terminal L-leucine methyl ester + S-adenosyl-L-homocysteine</text>
        <dbReference type="Rhea" id="RHEA:48544"/>
        <dbReference type="Rhea" id="RHEA-COMP:12134"/>
        <dbReference type="Rhea" id="RHEA-COMP:12135"/>
        <dbReference type="ChEBI" id="CHEBI:57856"/>
        <dbReference type="ChEBI" id="CHEBI:59789"/>
        <dbReference type="ChEBI" id="CHEBI:90516"/>
        <dbReference type="ChEBI" id="CHEBI:90517"/>
        <dbReference type="EC" id="2.1.1.233"/>
    </reaction>
</comment>
<evidence type="ECO:0000256" key="1">
    <source>
        <dbReference type="ARBA" id="ARBA00000724"/>
    </source>
</evidence>
<evidence type="ECO:0000256" key="6">
    <source>
        <dbReference type="PIRNR" id="PIRNR016305"/>
    </source>
</evidence>